<dbReference type="EC" id="6.5.1.8" evidence="1"/>
<dbReference type="GO" id="GO:0042245">
    <property type="term" value="P:RNA repair"/>
    <property type="evidence" value="ECO:0007669"/>
    <property type="project" value="UniProtKB-KW"/>
</dbReference>
<evidence type="ECO:0000256" key="7">
    <source>
        <dbReference type="ARBA" id="ARBA00023211"/>
    </source>
</evidence>
<feature type="active site" description="GMP-histidine intermediate" evidence="9">
    <location>
        <position position="315"/>
    </location>
</feature>
<evidence type="ECO:0000256" key="9">
    <source>
        <dbReference type="PIRSR" id="PIRSR601233-1"/>
    </source>
</evidence>
<keyword evidence="3 11" id="KW-0479">Metal-binding</keyword>
<keyword evidence="4 10" id="KW-0547">Nucleotide-binding</keyword>
<evidence type="ECO:0000256" key="10">
    <source>
        <dbReference type="PIRSR" id="PIRSR601233-2"/>
    </source>
</evidence>
<evidence type="ECO:0000313" key="13">
    <source>
        <dbReference type="Proteomes" id="UP000261905"/>
    </source>
</evidence>
<keyword evidence="2" id="KW-0436">Ligase</keyword>
<dbReference type="Gene3D" id="3.90.1860.10">
    <property type="entry name" value="tRNA-splicing ligase RtcB"/>
    <property type="match status" value="1"/>
</dbReference>
<comment type="catalytic activity">
    <reaction evidence="8">
        <text>a 3'-end 3'-phospho-ribonucleotide-RNA + a 5'-end dephospho-ribonucleoside-RNA + GTP = a ribonucleotidyl-ribonucleotide-RNA + GMP + diphosphate</text>
        <dbReference type="Rhea" id="RHEA:68076"/>
        <dbReference type="Rhea" id="RHEA-COMP:10463"/>
        <dbReference type="Rhea" id="RHEA-COMP:13936"/>
        <dbReference type="Rhea" id="RHEA-COMP:17355"/>
        <dbReference type="ChEBI" id="CHEBI:33019"/>
        <dbReference type="ChEBI" id="CHEBI:37565"/>
        <dbReference type="ChEBI" id="CHEBI:58115"/>
        <dbReference type="ChEBI" id="CHEBI:83062"/>
        <dbReference type="ChEBI" id="CHEBI:138284"/>
        <dbReference type="ChEBI" id="CHEBI:173118"/>
        <dbReference type="EC" id="6.5.1.8"/>
    </reaction>
</comment>
<comment type="cofactor">
    <cofactor evidence="11">
        <name>Mn(2+)</name>
        <dbReference type="ChEBI" id="CHEBI:29035"/>
    </cofactor>
    <text evidence="11">Binds 2 manganese ions per subunit.</text>
</comment>
<keyword evidence="5" id="KW-0692">RNA repair</keyword>
<feature type="binding site" evidence="10">
    <location>
        <position position="295"/>
    </location>
    <ligand>
        <name>GMP</name>
        <dbReference type="ChEBI" id="CHEBI:58115"/>
    </ligand>
</feature>
<dbReference type="RefSeq" id="WP_116047529.1">
    <property type="nucleotide sequence ID" value="NZ_QUBQ01000003.1"/>
</dbReference>
<feature type="binding site" evidence="11">
    <location>
        <position position="256"/>
    </location>
    <ligand>
        <name>Mn(2+)</name>
        <dbReference type="ChEBI" id="CHEBI:29035"/>
        <label>2</label>
    </ligand>
</feature>
<evidence type="ECO:0000256" key="8">
    <source>
        <dbReference type="ARBA" id="ARBA00047746"/>
    </source>
</evidence>
<keyword evidence="13" id="KW-1185">Reference proteome</keyword>
<keyword evidence="6 10" id="KW-0342">GTP-binding</keyword>
<evidence type="ECO:0000313" key="12">
    <source>
        <dbReference type="EMBL" id="REK74296.1"/>
    </source>
</evidence>
<dbReference type="AlphaFoldDB" id="A0A371PF87"/>
<dbReference type="SUPFAM" id="SSF103365">
    <property type="entry name" value="Hypothetical protein PH1602"/>
    <property type="match status" value="1"/>
</dbReference>
<gene>
    <name evidence="12" type="ORF">DX130_17325</name>
</gene>
<feature type="binding site" evidence="10">
    <location>
        <begin position="315"/>
        <end position="318"/>
    </location>
    <ligand>
        <name>GMP</name>
        <dbReference type="ChEBI" id="CHEBI:58115"/>
    </ligand>
</feature>
<evidence type="ECO:0000256" key="4">
    <source>
        <dbReference type="ARBA" id="ARBA00022741"/>
    </source>
</evidence>
<reference evidence="12 13" key="1">
    <citation type="submission" date="2018-08" db="EMBL/GenBank/DDBJ databases">
        <title>Paenibacillus sp. M4BSY-1, whole genome shotgun sequence.</title>
        <authorList>
            <person name="Tuo L."/>
        </authorList>
    </citation>
    <scope>NUCLEOTIDE SEQUENCE [LARGE SCALE GENOMIC DNA]</scope>
    <source>
        <strain evidence="12 13">M4BSY-1</strain>
    </source>
</reference>
<comment type="caution">
    <text evidence="12">The sequence shown here is derived from an EMBL/GenBank/DDBJ whole genome shotgun (WGS) entry which is preliminary data.</text>
</comment>
<dbReference type="InterPro" id="IPR052915">
    <property type="entry name" value="RtcB-like"/>
</dbReference>
<sequence length="408" mass="44512">MAYQTIDGVRVWGNPESGALSQAITCAEHGQVVQTLLMADHHKGYSQPIGGVVVYDGQISPSGVGYDIGCGNKAVRTNLMAADVLPRLNDIMNELARTISFGIGRVNSERVDHELFDDPDWSVYAGVGQQEHNKLKELARNQLGTVGSGNHYVDLFVEEESGRLWIGNHFGSRGFGHKTASGFLNLAAGREFLGKAPGESMDQAPVLFDLNSELGDMYYRAMKLAGRYAYAGRDYVIRQVLAILGAEADFEVHNHHNYAWKETHDGAERIVVRKGATPSAPGQLGFIGGSMGDISVIVRGKDTAENKDSYYSTVHGAGRIMSRTQAAGKMNWKTRSRSGGAISPEQMREAVREYGVMLKGAGTDESPFVYRRLKQVLDAHSETIDVLHVLKPIGVCMAGADEFDPYKD</sequence>
<evidence type="ECO:0000256" key="2">
    <source>
        <dbReference type="ARBA" id="ARBA00022598"/>
    </source>
</evidence>
<evidence type="ECO:0000256" key="1">
    <source>
        <dbReference type="ARBA" id="ARBA00012726"/>
    </source>
</evidence>
<dbReference type="GO" id="GO:0006281">
    <property type="term" value="P:DNA repair"/>
    <property type="evidence" value="ECO:0007669"/>
    <property type="project" value="TreeGrafter"/>
</dbReference>
<dbReference type="GO" id="GO:0005525">
    <property type="term" value="F:GTP binding"/>
    <property type="evidence" value="ECO:0007669"/>
    <property type="project" value="UniProtKB-KW"/>
</dbReference>
<dbReference type="GO" id="GO:0030145">
    <property type="term" value="F:manganese ion binding"/>
    <property type="evidence" value="ECO:0007669"/>
    <property type="project" value="TreeGrafter"/>
</dbReference>
<dbReference type="InterPro" id="IPR001233">
    <property type="entry name" value="RtcB"/>
</dbReference>
<evidence type="ECO:0000256" key="3">
    <source>
        <dbReference type="ARBA" id="ARBA00022723"/>
    </source>
</evidence>
<dbReference type="GO" id="GO:0006396">
    <property type="term" value="P:RNA processing"/>
    <property type="evidence" value="ECO:0007669"/>
    <property type="project" value="InterPro"/>
</dbReference>
<dbReference type="PANTHER" id="PTHR43749">
    <property type="entry name" value="RNA-SPLICING LIGASE RTCB"/>
    <property type="match status" value="1"/>
</dbReference>
<dbReference type="GO" id="GO:0170057">
    <property type="term" value="F:RNA ligase (GTP) activity"/>
    <property type="evidence" value="ECO:0007669"/>
    <property type="project" value="UniProtKB-EC"/>
</dbReference>
<feature type="binding site" evidence="10">
    <location>
        <begin position="288"/>
        <end position="291"/>
    </location>
    <ligand>
        <name>GMP</name>
        <dbReference type="ChEBI" id="CHEBI:58115"/>
    </ligand>
</feature>
<dbReference type="InterPro" id="IPR036025">
    <property type="entry name" value="RtcB-like_sf"/>
</dbReference>
<feature type="binding site" evidence="10">
    <location>
        <begin position="256"/>
        <end position="257"/>
    </location>
    <ligand>
        <name>GMP</name>
        <dbReference type="ChEBI" id="CHEBI:58115"/>
    </ligand>
</feature>
<dbReference type="PANTHER" id="PTHR43749:SF2">
    <property type="entry name" value="RNA-SPLICING LIGASE RTCB"/>
    <property type="match status" value="1"/>
</dbReference>
<evidence type="ECO:0000256" key="6">
    <source>
        <dbReference type="ARBA" id="ARBA00023134"/>
    </source>
</evidence>
<feature type="binding site" evidence="11">
    <location>
        <position position="67"/>
    </location>
    <ligand>
        <name>Mn(2+)</name>
        <dbReference type="ChEBI" id="CHEBI:29035"/>
        <label>1</label>
    </ligand>
</feature>
<accession>A0A371PF87</accession>
<name>A0A371PF87_9BACL</name>
<evidence type="ECO:0000256" key="11">
    <source>
        <dbReference type="PIRSR" id="PIRSR601233-3"/>
    </source>
</evidence>
<feature type="binding site" evidence="11">
    <location>
        <position position="169"/>
    </location>
    <ligand>
        <name>Mn(2+)</name>
        <dbReference type="ChEBI" id="CHEBI:29035"/>
        <label>2</label>
    </ligand>
</feature>
<proteinExistence type="predicted"/>
<organism evidence="12 13">
    <name type="scientific">Paenibacillus paeoniae</name>
    <dbReference type="NCBI Taxonomy" id="2292705"/>
    <lineage>
        <taxon>Bacteria</taxon>
        <taxon>Bacillati</taxon>
        <taxon>Bacillota</taxon>
        <taxon>Bacilli</taxon>
        <taxon>Bacillales</taxon>
        <taxon>Paenibacillaceae</taxon>
        <taxon>Paenibacillus</taxon>
    </lineage>
</organism>
<dbReference type="OrthoDB" id="9802323at2"/>
<dbReference type="Pfam" id="PF01139">
    <property type="entry name" value="RtcB"/>
    <property type="match status" value="1"/>
</dbReference>
<dbReference type="EMBL" id="QUBQ01000003">
    <property type="protein sequence ID" value="REK74296.1"/>
    <property type="molecule type" value="Genomic_DNA"/>
</dbReference>
<evidence type="ECO:0000256" key="5">
    <source>
        <dbReference type="ARBA" id="ARBA00022800"/>
    </source>
</evidence>
<protein>
    <recommendedName>
        <fullName evidence="1">3'-phosphate/5'-hydroxy nucleic acid ligase</fullName>
        <ecNumber evidence="1">6.5.1.8</ecNumber>
    </recommendedName>
</protein>
<dbReference type="Proteomes" id="UP000261905">
    <property type="component" value="Unassembled WGS sequence"/>
</dbReference>
<dbReference type="GO" id="GO:0003909">
    <property type="term" value="F:DNA ligase activity"/>
    <property type="evidence" value="ECO:0007669"/>
    <property type="project" value="TreeGrafter"/>
</dbReference>
<feature type="binding site" evidence="11">
    <location>
        <position position="151"/>
    </location>
    <ligand>
        <name>Mn(2+)</name>
        <dbReference type="ChEBI" id="CHEBI:29035"/>
        <label>1</label>
    </ligand>
</feature>
<keyword evidence="7 11" id="KW-0464">Manganese</keyword>